<dbReference type="Proteomes" id="UP000477782">
    <property type="component" value="Unassembled WGS sequence"/>
</dbReference>
<evidence type="ECO:0000256" key="3">
    <source>
        <dbReference type="ARBA" id="ARBA00023125"/>
    </source>
</evidence>
<name>A0A6M0QP08_9RHOB</name>
<dbReference type="Pfam" id="PF00440">
    <property type="entry name" value="TetR_N"/>
    <property type="match status" value="1"/>
</dbReference>
<dbReference type="PANTHER" id="PTHR30055">
    <property type="entry name" value="HTH-TYPE TRANSCRIPTIONAL REGULATOR RUTR"/>
    <property type="match status" value="1"/>
</dbReference>
<sequence length="202" mass="22566">MDDAEPKDRRKAGDRRREIAQAALRCLERVGYAELTARKIAAEAQMSLGHISYHFTGMDEVLAEACRLASEQFQVAAEARISLPGATPAERLEAFLKAGFTEDFLSPGPLRTRIDLWSAAIAHPAVAAAERALHDRYRAQVEALLHQVSDPWKTDRIPMVSDLIMATLDGLWLDWMRRRDEQAVRNGLEACVLFARLRLGGT</sequence>
<dbReference type="InterPro" id="IPR050109">
    <property type="entry name" value="HTH-type_TetR-like_transc_reg"/>
</dbReference>
<evidence type="ECO:0000256" key="2">
    <source>
        <dbReference type="ARBA" id="ARBA00023015"/>
    </source>
</evidence>
<keyword evidence="1" id="KW-0678">Repressor</keyword>
<evidence type="ECO:0000256" key="1">
    <source>
        <dbReference type="ARBA" id="ARBA00022491"/>
    </source>
</evidence>
<evidence type="ECO:0000313" key="8">
    <source>
        <dbReference type="Proteomes" id="UP000477782"/>
    </source>
</evidence>
<gene>
    <name evidence="7" type="ORF">G4Z14_01675</name>
</gene>
<dbReference type="InterPro" id="IPR009057">
    <property type="entry name" value="Homeodomain-like_sf"/>
</dbReference>
<comment type="caution">
    <text evidence="7">The sequence shown here is derived from an EMBL/GenBank/DDBJ whole genome shotgun (WGS) entry which is preliminary data.</text>
</comment>
<dbReference type="InterPro" id="IPR001647">
    <property type="entry name" value="HTH_TetR"/>
</dbReference>
<dbReference type="GO" id="GO:0000976">
    <property type="term" value="F:transcription cis-regulatory region binding"/>
    <property type="evidence" value="ECO:0007669"/>
    <property type="project" value="TreeGrafter"/>
</dbReference>
<keyword evidence="8" id="KW-1185">Reference proteome</keyword>
<dbReference type="Pfam" id="PF13977">
    <property type="entry name" value="TetR_C_6"/>
    <property type="match status" value="1"/>
</dbReference>
<dbReference type="SUPFAM" id="SSF46689">
    <property type="entry name" value="Homeodomain-like"/>
    <property type="match status" value="1"/>
</dbReference>
<dbReference type="SUPFAM" id="SSF48498">
    <property type="entry name" value="Tetracyclin repressor-like, C-terminal domain"/>
    <property type="match status" value="1"/>
</dbReference>
<keyword evidence="2" id="KW-0805">Transcription regulation</keyword>
<dbReference type="InterPro" id="IPR039538">
    <property type="entry name" value="BetI_C"/>
</dbReference>
<dbReference type="RefSeq" id="WP_164623018.1">
    <property type="nucleotide sequence ID" value="NZ_JAAIVJ010000001.1"/>
</dbReference>
<dbReference type="PROSITE" id="PS50977">
    <property type="entry name" value="HTH_TETR_2"/>
    <property type="match status" value="1"/>
</dbReference>
<feature type="DNA-binding region" description="H-T-H motif" evidence="5">
    <location>
        <begin position="36"/>
        <end position="55"/>
    </location>
</feature>
<dbReference type="EMBL" id="JAAIVJ010000001">
    <property type="protein sequence ID" value="NEY88996.1"/>
    <property type="molecule type" value="Genomic_DNA"/>
</dbReference>
<keyword evidence="3 5" id="KW-0238">DNA-binding</keyword>
<evidence type="ECO:0000256" key="5">
    <source>
        <dbReference type="PROSITE-ProRule" id="PRU00335"/>
    </source>
</evidence>
<feature type="domain" description="HTH tetR-type" evidence="6">
    <location>
        <begin position="13"/>
        <end position="73"/>
    </location>
</feature>
<dbReference type="GO" id="GO:0003700">
    <property type="term" value="F:DNA-binding transcription factor activity"/>
    <property type="evidence" value="ECO:0007669"/>
    <property type="project" value="TreeGrafter"/>
</dbReference>
<proteinExistence type="predicted"/>
<protein>
    <submittedName>
        <fullName evidence="7">TetR family transcriptional regulator</fullName>
    </submittedName>
</protein>
<accession>A0A6M0QP08</accession>
<evidence type="ECO:0000313" key="7">
    <source>
        <dbReference type="EMBL" id="NEY88996.1"/>
    </source>
</evidence>
<dbReference type="PANTHER" id="PTHR30055:SF234">
    <property type="entry name" value="HTH-TYPE TRANSCRIPTIONAL REGULATOR BETI"/>
    <property type="match status" value="1"/>
</dbReference>
<dbReference type="AlphaFoldDB" id="A0A6M0QP08"/>
<dbReference type="InterPro" id="IPR036271">
    <property type="entry name" value="Tet_transcr_reg_TetR-rel_C_sf"/>
</dbReference>
<organism evidence="7 8">
    <name type="scientific">Tabrizicola oligotrophica</name>
    <dbReference type="NCBI Taxonomy" id="2710650"/>
    <lineage>
        <taxon>Bacteria</taxon>
        <taxon>Pseudomonadati</taxon>
        <taxon>Pseudomonadota</taxon>
        <taxon>Alphaproteobacteria</taxon>
        <taxon>Rhodobacterales</taxon>
        <taxon>Paracoccaceae</taxon>
        <taxon>Tabrizicola</taxon>
    </lineage>
</organism>
<dbReference type="Gene3D" id="1.10.357.10">
    <property type="entry name" value="Tetracycline Repressor, domain 2"/>
    <property type="match status" value="1"/>
</dbReference>
<evidence type="ECO:0000259" key="6">
    <source>
        <dbReference type="PROSITE" id="PS50977"/>
    </source>
</evidence>
<evidence type="ECO:0000256" key="4">
    <source>
        <dbReference type="ARBA" id="ARBA00023163"/>
    </source>
</evidence>
<keyword evidence="4" id="KW-0804">Transcription</keyword>
<reference evidence="7 8" key="1">
    <citation type="submission" date="2020-02" db="EMBL/GenBank/DDBJ databases">
        <authorList>
            <person name="Chen W.-M."/>
        </authorList>
    </citation>
    <scope>NUCLEOTIDE SEQUENCE [LARGE SCALE GENOMIC DNA]</scope>
    <source>
        <strain evidence="7 8">KMS-5</strain>
    </source>
</reference>